<protein>
    <submittedName>
        <fullName evidence="5">Uncharacterized protein LOC108989974</fullName>
    </submittedName>
</protein>
<name>A0A2I4EIT1_JUGRE</name>
<evidence type="ECO:0000259" key="2">
    <source>
        <dbReference type="Pfam" id="PF14111"/>
    </source>
</evidence>
<dbReference type="Pfam" id="PF14111">
    <property type="entry name" value="DUF4283"/>
    <property type="match status" value="1"/>
</dbReference>
<dbReference type="OrthoDB" id="1108329at2759"/>
<dbReference type="RefSeq" id="XP_018819306.1">
    <property type="nucleotide sequence ID" value="XM_018963761.1"/>
</dbReference>
<evidence type="ECO:0000256" key="1">
    <source>
        <dbReference type="SAM" id="MobiDB-lite"/>
    </source>
</evidence>
<proteinExistence type="predicted"/>
<sequence>MEDDLAKQWEGLSLTEKEKEEVLLEKNSSEVVDQYGKFCLLVMIIAEKPVNREAFKSTMAKIWKCESWFKFSEVGMNKFLIEFNKEEDLQKVIKGRPWSFDRWLLCLQVFEGNMSINEVVFNKEEFWVHAYNIPLSSMTYEVGTQIGGCIGRVLTVQVDERGIGWGKFLRIRVEVNISEALQRGVFLSYAGKKTWIPFKYERLPTFCFKCGVIKHAKSGCLVSSLGDSKLQYGAWLRAPASKDNEFPHKTYGNADTQEYAEGQSWRKEREVRDDDQKIKTKAAAEIPESCKKDGDNTGSKKATEKLISPRLTTEPIQQAFKVSPYVLNLESRELIP</sequence>
<organism evidence="4 5">
    <name type="scientific">Juglans regia</name>
    <name type="common">English walnut</name>
    <dbReference type="NCBI Taxonomy" id="51240"/>
    <lineage>
        <taxon>Eukaryota</taxon>
        <taxon>Viridiplantae</taxon>
        <taxon>Streptophyta</taxon>
        <taxon>Embryophyta</taxon>
        <taxon>Tracheophyta</taxon>
        <taxon>Spermatophyta</taxon>
        <taxon>Magnoliopsida</taxon>
        <taxon>eudicotyledons</taxon>
        <taxon>Gunneridae</taxon>
        <taxon>Pentapetalae</taxon>
        <taxon>rosids</taxon>
        <taxon>fabids</taxon>
        <taxon>Fagales</taxon>
        <taxon>Juglandaceae</taxon>
        <taxon>Juglans</taxon>
    </lineage>
</organism>
<dbReference type="PANTHER" id="PTHR31286">
    <property type="entry name" value="GLYCINE-RICH CELL WALL STRUCTURAL PROTEIN 1.8-LIKE"/>
    <property type="match status" value="1"/>
</dbReference>
<dbReference type="Proteomes" id="UP000235220">
    <property type="component" value="Chromosome 4"/>
</dbReference>
<evidence type="ECO:0000313" key="4">
    <source>
        <dbReference type="Proteomes" id="UP000235220"/>
    </source>
</evidence>
<evidence type="ECO:0000259" key="3">
    <source>
        <dbReference type="Pfam" id="PF14392"/>
    </source>
</evidence>
<feature type="domain" description="Zinc knuckle CX2CX4HX4C" evidence="3">
    <location>
        <begin position="190"/>
        <end position="221"/>
    </location>
</feature>
<dbReference type="AlphaFoldDB" id="A0A2I4EIT1"/>
<dbReference type="PANTHER" id="PTHR31286:SF62">
    <property type="entry name" value="ZINC FINGER, CCHC-TYPE-LIKE PROTEIN"/>
    <property type="match status" value="1"/>
</dbReference>
<gene>
    <name evidence="5" type="primary">LOC108989974</name>
</gene>
<evidence type="ECO:0000313" key="5">
    <source>
        <dbReference type="RefSeq" id="XP_018819306.1"/>
    </source>
</evidence>
<reference evidence="5" key="1">
    <citation type="submission" date="2025-08" db="UniProtKB">
        <authorList>
            <consortium name="RefSeq"/>
        </authorList>
    </citation>
    <scope>IDENTIFICATION</scope>
    <source>
        <tissue evidence="5">Leaves</tissue>
    </source>
</reference>
<feature type="domain" description="DUF4283" evidence="2">
    <location>
        <begin position="37"/>
        <end position="113"/>
    </location>
</feature>
<feature type="region of interest" description="Disordered" evidence="1">
    <location>
        <begin position="282"/>
        <end position="309"/>
    </location>
</feature>
<keyword evidence="4" id="KW-1185">Reference proteome</keyword>
<accession>A0A2I4EIT1</accession>
<dbReference type="InterPro" id="IPR025836">
    <property type="entry name" value="Zn_knuckle_CX2CX4HX4C"/>
</dbReference>
<dbReference type="InterPro" id="IPR025558">
    <property type="entry name" value="DUF4283"/>
</dbReference>
<dbReference type="Pfam" id="PF14392">
    <property type="entry name" value="zf-CCHC_4"/>
    <property type="match status" value="1"/>
</dbReference>
<dbReference type="KEGG" id="jre:108989974"/>
<dbReference type="InterPro" id="IPR040256">
    <property type="entry name" value="At4g02000-like"/>
</dbReference>
<dbReference type="Gramene" id="Jr04_00060_p1">
    <property type="protein sequence ID" value="cds.Jr04_00060_p1"/>
    <property type="gene ID" value="Jr04_00060"/>
</dbReference>
<dbReference type="GeneID" id="108989974"/>